<feature type="transmembrane region" description="Helical" evidence="7">
    <location>
        <begin position="279"/>
        <end position="305"/>
    </location>
</feature>
<sequence length="312" mass="34368">MLTVIGRRLVWAAPNLVFVTVLLFFSTAVFFGNPAALMLGQDATPQAIADLSHQMGFDRPVVVQYLTWVGHALTGDLGRSYTTHQTVSEMMIRSLPVTVELAVLSILLATVVSVGLNSLTWGERAIRPVVTVLSIIGMTVPNFMLGMVAIFIFSVRLGWLPSVGWVPWDRGLWDHLEHLILPTVTLAAYYFGAFTLVYRAEYQAVRERLFVRVARAKGLSAHQVSFRHILPNSVLPVITYIGISLGQLMGGAVVTETLFSMPGIGKLFVTAILSRDYPVMLAVGMFIIVAVILMNLLADLLYTLINPQIRLN</sequence>
<keyword evidence="2 7" id="KW-0813">Transport</keyword>
<keyword evidence="5 7" id="KW-1133">Transmembrane helix</keyword>
<dbReference type="KEGG" id="bxe:Bxe_B1971"/>
<evidence type="ECO:0000256" key="5">
    <source>
        <dbReference type="ARBA" id="ARBA00022989"/>
    </source>
</evidence>
<evidence type="ECO:0000256" key="6">
    <source>
        <dbReference type="ARBA" id="ARBA00023136"/>
    </source>
</evidence>
<evidence type="ECO:0000259" key="8">
    <source>
        <dbReference type="PROSITE" id="PS50928"/>
    </source>
</evidence>
<accession>Q13PH8</accession>
<keyword evidence="3" id="KW-1003">Cell membrane</keyword>
<name>Q13PH8_PARXL</name>
<evidence type="ECO:0000313" key="9">
    <source>
        <dbReference type="EMBL" id="ABE34011.1"/>
    </source>
</evidence>
<feature type="domain" description="ABC transmembrane type-1" evidence="8">
    <location>
        <begin position="95"/>
        <end position="298"/>
    </location>
</feature>
<dbReference type="OrthoDB" id="9803623at2"/>
<comment type="subcellular location">
    <subcellularLocation>
        <location evidence="1 7">Cell membrane</location>
        <topology evidence="1 7">Multi-pass membrane protein</topology>
    </subcellularLocation>
</comment>
<evidence type="ECO:0000256" key="4">
    <source>
        <dbReference type="ARBA" id="ARBA00022692"/>
    </source>
</evidence>
<dbReference type="Pfam" id="PF00528">
    <property type="entry name" value="BPD_transp_1"/>
    <property type="match status" value="1"/>
</dbReference>
<keyword evidence="6 7" id="KW-0472">Membrane</keyword>
<keyword evidence="4 7" id="KW-0812">Transmembrane</keyword>
<dbReference type="GO" id="GO:0071916">
    <property type="term" value="F:dipeptide transmembrane transporter activity"/>
    <property type="evidence" value="ECO:0007669"/>
    <property type="project" value="TreeGrafter"/>
</dbReference>
<evidence type="ECO:0000313" key="10">
    <source>
        <dbReference type="Proteomes" id="UP000001817"/>
    </source>
</evidence>
<feature type="transmembrane region" description="Helical" evidence="7">
    <location>
        <begin position="179"/>
        <end position="198"/>
    </location>
</feature>
<dbReference type="CDD" id="cd06261">
    <property type="entry name" value="TM_PBP2"/>
    <property type="match status" value="1"/>
</dbReference>
<dbReference type="RefSeq" id="WP_011491363.1">
    <property type="nucleotide sequence ID" value="NC_007952.1"/>
</dbReference>
<dbReference type="EMBL" id="CP000271">
    <property type="protein sequence ID" value="ABE34011.1"/>
    <property type="molecule type" value="Genomic_DNA"/>
</dbReference>
<dbReference type="STRING" id="266265.Bxe_B1971"/>
<organism evidence="9 10">
    <name type="scientific">Paraburkholderia xenovorans (strain LB400)</name>
    <dbReference type="NCBI Taxonomy" id="266265"/>
    <lineage>
        <taxon>Bacteria</taxon>
        <taxon>Pseudomonadati</taxon>
        <taxon>Pseudomonadota</taxon>
        <taxon>Betaproteobacteria</taxon>
        <taxon>Burkholderiales</taxon>
        <taxon>Burkholderiaceae</taxon>
        <taxon>Paraburkholderia</taxon>
    </lineage>
</organism>
<dbReference type="KEGG" id="bxb:DR64_7271"/>
<proteinExistence type="inferred from homology"/>
<protein>
    <submittedName>
        <fullName evidence="9">ABC peptide transporter, inner membrane subunit</fullName>
    </submittedName>
</protein>
<dbReference type="InterPro" id="IPR045621">
    <property type="entry name" value="BPD_transp_1_N"/>
</dbReference>
<reference evidence="9 10" key="1">
    <citation type="journal article" date="2006" name="Proc. Natl. Acad. Sci. U.S.A.">
        <title>Burkholderia xenovorans LB400 harbors a multi-replicon, 9.73-Mbp genome shaped for versatility.</title>
        <authorList>
            <person name="Chain P.S."/>
            <person name="Denef V.J."/>
            <person name="Konstantinidis K.T."/>
            <person name="Vergez L.M."/>
            <person name="Agullo L."/>
            <person name="Reyes V.L."/>
            <person name="Hauser L."/>
            <person name="Cordova M."/>
            <person name="Gomez L."/>
            <person name="Gonzalez M."/>
            <person name="Land M."/>
            <person name="Lao V."/>
            <person name="Larimer F."/>
            <person name="LiPuma J.J."/>
            <person name="Mahenthiralingam E."/>
            <person name="Malfatti S.A."/>
            <person name="Marx C.J."/>
            <person name="Parnell J.J."/>
            <person name="Ramette A."/>
            <person name="Richardson P."/>
            <person name="Seeger M."/>
            <person name="Smith D."/>
            <person name="Spilker T."/>
            <person name="Sul W.J."/>
            <person name="Tsoi T.V."/>
            <person name="Ulrich L.E."/>
            <person name="Zhulin I.B."/>
            <person name="Tiedje J.M."/>
        </authorList>
    </citation>
    <scope>NUCLEOTIDE SEQUENCE [LARGE SCALE GENOMIC DNA]</scope>
    <source>
        <strain evidence="9 10">LB400</strain>
    </source>
</reference>
<evidence type="ECO:0000256" key="3">
    <source>
        <dbReference type="ARBA" id="ARBA00022475"/>
    </source>
</evidence>
<dbReference type="PATRIC" id="fig|266265.5.peg.5768"/>
<dbReference type="PANTHER" id="PTHR43163:SF6">
    <property type="entry name" value="DIPEPTIDE TRANSPORT SYSTEM PERMEASE PROTEIN DPPB-RELATED"/>
    <property type="match status" value="1"/>
</dbReference>
<feature type="transmembrane region" description="Helical" evidence="7">
    <location>
        <begin position="132"/>
        <end position="159"/>
    </location>
</feature>
<dbReference type="Proteomes" id="UP000001817">
    <property type="component" value="Chromosome 2"/>
</dbReference>
<comment type="similarity">
    <text evidence="7">Belongs to the binding-protein-dependent transport system permease family.</text>
</comment>
<evidence type="ECO:0000256" key="2">
    <source>
        <dbReference type="ARBA" id="ARBA00022448"/>
    </source>
</evidence>
<dbReference type="GO" id="GO:0005886">
    <property type="term" value="C:plasma membrane"/>
    <property type="evidence" value="ECO:0007669"/>
    <property type="project" value="UniProtKB-SubCell"/>
</dbReference>
<dbReference type="PROSITE" id="PS50928">
    <property type="entry name" value="ABC_TM1"/>
    <property type="match status" value="1"/>
</dbReference>
<dbReference type="SUPFAM" id="SSF161098">
    <property type="entry name" value="MetI-like"/>
    <property type="match status" value="1"/>
</dbReference>
<keyword evidence="10" id="KW-1185">Reference proteome</keyword>
<dbReference type="InterPro" id="IPR000515">
    <property type="entry name" value="MetI-like"/>
</dbReference>
<evidence type="ECO:0000256" key="7">
    <source>
        <dbReference type="RuleBase" id="RU363032"/>
    </source>
</evidence>
<dbReference type="InterPro" id="IPR035906">
    <property type="entry name" value="MetI-like_sf"/>
</dbReference>
<evidence type="ECO:0000256" key="1">
    <source>
        <dbReference type="ARBA" id="ARBA00004651"/>
    </source>
</evidence>
<dbReference type="Pfam" id="PF19300">
    <property type="entry name" value="BPD_transp_1_N"/>
    <property type="match status" value="1"/>
</dbReference>
<dbReference type="eggNOG" id="COG0601">
    <property type="taxonomic scope" value="Bacteria"/>
</dbReference>
<dbReference type="AlphaFoldDB" id="Q13PH8"/>
<feature type="transmembrane region" description="Helical" evidence="7">
    <location>
        <begin position="101"/>
        <end position="120"/>
    </location>
</feature>
<feature type="transmembrane region" description="Helical" evidence="7">
    <location>
        <begin position="237"/>
        <end position="259"/>
    </location>
</feature>
<gene>
    <name evidence="9" type="ORF">Bxe_B1971</name>
</gene>
<dbReference type="PANTHER" id="PTHR43163">
    <property type="entry name" value="DIPEPTIDE TRANSPORT SYSTEM PERMEASE PROTEIN DPPB-RELATED"/>
    <property type="match status" value="1"/>
</dbReference>
<feature type="transmembrane region" description="Helical" evidence="7">
    <location>
        <begin position="12"/>
        <end position="31"/>
    </location>
</feature>
<dbReference type="Gene3D" id="1.10.3720.10">
    <property type="entry name" value="MetI-like"/>
    <property type="match status" value="1"/>
</dbReference>